<evidence type="ECO:0000313" key="2">
    <source>
        <dbReference type="EMBL" id="BBD07547.1"/>
    </source>
</evidence>
<dbReference type="SUPFAM" id="SSF103190">
    <property type="entry name" value="Sensory domain-like"/>
    <property type="match status" value="2"/>
</dbReference>
<accession>A0A2Z6AWB5</accession>
<dbReference type="Proteomes" id="UP000269883">
    <property type="component" value="Chromosome"/>
</dbReference>
<keyword evidence="3" id="KW-1185">Reference proteome</keyword>
<dbReference type="EMBL" id="AP017378">
    <property type="protein sequence ID" value="BBD07547.1"/>
    <property type="molecule type" value="Genomic_DNA"/>
</dbReference>
<dbReference type="Pfam" id="PF00211">
    <property type="entry name" value="Guanylate_cyc"/>
    <property type="match status" value="1"/>
</dbReference>
<proteinExistence type="predicted"/>
<dbReference type="GO" id="GO:0006171">
    <property type="term" value="P:cAMP biosynthetic process"/>
    <property type="evidence" value="ECO:0007669"/>
    <property type="project" value="TreeGrafter"/>
</dbReference>
<dbReference type="AlphaFoldDB" id="A0A2Z6AWB5"/>
<dbReference type="Gene3D" id="3.30.450.20">
    <property type="entry name" value="PAS domain"/>
    <property type="match status" value="2"/>
</dbReference>
<dbReference type="InterPro" id="IPR029151">
    <property type="entry name" value="Sensor-like_sf"/>
</dbReference>
<dbReference type="KEGG" id="dfl:DFE_0821"/>
<organism evidence="2 3">
    <name type="scientific">Desulfovibrio ferrophilus</name>
    <dbReference type="NCBI Taxonomy" id="241368"/>
    <lineage>
        <taxon>Bacteria</taxon>
        <taxon>Pseudomonadati</taxon>
        <taxon>Thermodesulfobacteriota</taxon>
        <taxon>Desulfovibrionia</taxon>
        <taxon>Desulfovibrionales</taxon>
        <taxon>Desulfovibrionaceae</taxon>
        <taxon>Desulfovibrio</taxon>
    </lineage>
</organism>
<feature type="domain" description="Guanylate cyclase" evidence="1">
    <location>
        <begin position="334"/>
        <end position="460"/>
    </location>
</feature>
<dbReference type="InterPro" id="IPR001054">
    <property type="entry name" value="A/G_cyclase"/>
</dbReference>
<dbReference type="SMART" id="SM00044">
    <property type="entry name" value="CYCc"/>
    <property type="match status" value="1"/>
</dbReference>
<dbReference type="InterPro" id="IPR050697">
    <property type="entry name" value="Adenylyl/Guanylyl_Cyclase_3/4"/>
</dbReference>
<dbReference type="InterPro" id="IPR029787">
    <property type="entry name" value="Nucleotide_cyclase"/>
</dbReference>
<dbReference type="InterPro" id="IPR048760">
    <property type="entry name" value="VP0354-like_sensor_dom"/>
</dbReference>
<dbReference type="GO" id="GO:0004016">
    <property type="term" value="F:adenylate cyclase activity"/>
    <property type="evidence" value="ECO:0007669"/>
    <property type="project" value="UniProtKB-ARBA"/>
</dbReference>
<dbReference type="Pfam" id="PF21623">
    <property type="entry name" value="HK_sensor_dom_bact"/>
    <property type="match status" value="1"/>
</dbReference>
<dbReference type="PROSITE" id="PS50125">
    <property type="entry name" value="GUANYLATE_CYCLASE_2"/>
    <property type="match status" value="1"/>
</dbReference>
<gene>
    <name evidence="2" type="ORF">DFE_0821</name>
</gene>
<dbReference type="GO" id="GO:0035556">
    <property type="term" value="P:intracellular signal transduction"/>
    <property type="evidence" value="ECO:0007669"/>
    <property type="project" value="InterPro"/>
</dbReference>
<sequence>MELASVVSDLQFLAGVHEAEAVMTGELLKSEYQSLVLFTDKKKVYDQIRYLDITGMEVFRINYNAGNPSVVSANKLQFKGSKYYVAEGMKLLNGDIYISPFDLNMERGAIELPHKPMIRFVTPVFDNSNTRRGLVVLNFLGKRLLDVISEVSSSDVDRVMLLNEQGYWLKGLDEADEWGFMFKDRLDRTFQSRNPEAWQQISSNENGQFMSDAGLYTFDTIHLADVIVGSKGQKLEHEADSWKIVSLVPDDVFNANQRQYASRLAMVGGPGAFFLIALSMLMAHFCQKSRRAELSIIKNNASFARFVPQEFLRLVGKGSLHDVELSTSVQREVAVLFSDIRSYTTLSEGMTSEEVFSFLNDYFVFVSKPVRANEGFIDIFIGDALMALFPRSPEDALRSAVSMRYDLREFNDSRRKTGMPPVHCGYGLHFGEVTLGTLGTQERMQTTAIGDTVNLASRIESVTKTFKVEIVVSDSVYARLPDPSEFLLREIDTVRVKGKHEPVTLYECFDADPEDIAKGKVATMPLLAEAIGHYKAGEFDLALDKFTACAEACPTDSIPPIYLKRCNTMKRIPPGEGWTGVSTL</sequence>
<evidence type="ECO:0000313" key="3">
    <source>
        <dbReference type="Proteomes" id="UP000269883"/>
    </source>
</evidence>
<dbReference type="PANTHER" id="PTHR43081:SF1">
    <property type="entry name" value="ADENYLATE CYCLASE, TERMINAL-DIFFERENTIATION SPECIFIC"/>
    <property type="match status" value="1"/>
</dbReference>
<dbReference type="CDD" id="cd07302">
    <property type="entry name" value="CHD"/>
    <property type="match status" value="1"/>
</dbReference>
<dbReference type="PANTHER" id="PTHR43081">
    <property type="entry name" value="ADENYLATE CYCLASE, TERMINAL-DIFFERENTIATION SPECIFIC-RELATED"/>
    <property type="match status" value="1"/>
</dbReference>
<evidence type="ECO:0000259" key="1">
    <source>
        <dbReference type="PROSITE" id="PS50125"/>
    </source>
</evidence>
<reference evidence="2 3" key="1">
    <citation type="journal article" date="2018" name="Sci. Adv.">
        <title>Multi-heme cytochromes provide a pathway for survival in energy-limited environments.</title>
        <authorList>
            <person name="Deng X."/>
            <person name="Dohmae N."/>
            <person name="Nealson K.H."/>
            <person name="Hashimoto K."/>
            <person name="Okamoto A."/>
        </authorList>
    </citation>
    <scope>NUCLEOTIDE SEQUENCE [LARGE SCALE GENOMIC DNA]</scope>
    <source>
        <strain evidence="2 3">IS5</strain>
    </source>
</reference>
<dbReference type="Gene3D" id="3.30.70.1230">
    <property type="entry name" value="Nucleotide cyclase"/>
    <property type="match status" value="1"/>
</dbReference>
<protein>
    <submittedName>
        <fullName evidence="2">PAS domain S-box</fullName>
    </submittedName>
</protein>
<dbReference type="SUPFAM" id="SSF55073">
    <property type="entry name" value="Nucleotide cyclase"/>
    <property type="match status" value="1"/>
</dbReference>
<name>A0A2Z6AWB5_9BACT</name>